<proteinExistence type="inferred from homology"/>
<evidence type="ECO:0000256" key="5">
    <source>
        <dbReference type="HAMAP-Rule" id="MF_00340"/>
    </source>
</evidence>
<dbReference type="Pfam" id="PF01783">
    <property type="entry name" value="Ribosomal_L32p"/>
    <property type="match status" value="1"/>
</dbReference>
<evidence type="ECO:0000256" key="2">
    <source>
        <dbReference type="ARBA" id="ARBA00022980"/>
    </source>
</evidence>
<dbReference type="InterPro" id="IPR044957">
    <property type="entry name" value="Ribosomal_bL32_bact"/>
</dbReference>
<dbReference type="RefSeq" id="WP_015424025.1">
    <property type="nucleotide sequence ID" value="NC_020449.1"/>
</dbReference>
<keyword evidence="2 5" id="KW-0689">Ribosomal protein</keyword>
<dbReference type="InterPro" id="IPR002677">
    <property type="entry name" value="Ribosomal_bL32"/>
</dbReference>
<dbReference type="HOGENOM" id="CLU_129084_1_3_0"/>
<evidence type="ECO:0000256" key="6">
    <source>
        <dbReference type="SAM" id="MobiDB-lite"/>
    </source>
</evidence>
<comment type="similarity">
    <text evidence="1 5">Belongs to the bacterial ribosomal protein bL32 family.</text>
</comment>
<dbReference type="eggNOG" id="COG0333">
    <property type="taxonomic scope" value="Bacteria"/>
</dbReference>
<dbReference type="KEGG" id="caci:CLOAM0257"/>
<dbReference type="PANTHER" id="PTHR35534:SF1">
    <property type="entry name" value="LARGE RIBOSOMAL SUBUNIT PROTEIN BL32"/>
    <property type="match status" value="1"/>
</dbReference>
<dbReference type="GO" id="GO:0006412">
    <property type="term" value="P:translation"/>
    <property type="evidence" value="ECO:0007669"/>
    <property type="project" value="UniProtKB-UniRule"/>
</dbReference>
<organism evidence="7 8">
    <name type="scientific">Cloacimonas acidaminovorans (strain Evry)</name>
    <dbReference type="NCBI Taxonomy" id="459349"/>
    <lineage>
        <taxon>Bacteria</taxon>
        <taxon>Pseudomonadati</taxon>
        <taxon>Candidatus Cloacimonadota</taxon>
        <taxon>Candidatus Cloacimonadia</taxon>
        <taxon>Candidatus Cloacimonadales</taxon>
        <taxon>Candidatus Cloacimonadaceae</taxon>
        <taxon>Candidatus Cloacimonas</taxon>
    </lineage>
</organism>
<accession>B0VFB2</accession>
<dbReference type="NCBIfam" id="TIGR01031">
    <property type="entry name" value="rpmF_bact"/>
    <property type="match status" value="1"/>
</dbReference>
<feature type="compositionally biased region" description="Basic residues" evidence="6">
    <location>
        <begin position="1"/>
        <end position="20"/>
    </location>
</feature>
<dbReference type="Proteomes" id="UP000002019">
    <property type="component" value="Chromosome"/>
</dbReference>
<evidence type="ECO:0000256" key="1">
    <source>
        <dbReference type="ARBA" id="ARBA00008560"/>
    </source>
</evidence>
<gene>
    <name evidence="5 7" type="primary">rpmF</name>
    <name evidence="7" type="ordered locus">CLOAM0257</name>
</gene>
<name>B0VFB2_CLOAI</name>
<dbReference type="STRING" id="459349.CLOAM0257"/>
<keyword evidence="8" id="KW-1185">Reference proteome</keyword>
<dbReference type="GO" id="GO:0003735">
    <property type="term" value="F:structural constituent of ribosome"/>
    <property type="evidence" value="ECO:0007669"/>
    <property type="project" value="InterPro"/>
</dbReference>
<dbReference type="GO" id="GO:0015934">
    <property type="term" value="C:large ribosomal subunit"/>
    <property type="evidence" value="ECO:0007669"/>
    <property type="project" value="InterPro"/>
</dbReference>
<reference evidence="7 8" key="1">
    <citation type="journal article" date="2008" name="J. Bacteriol.">
        <title>'Candidatus Cloacamonas acidaminovorans': genome sequence reconstruction provides a first glimpse of a new bacterial division.</title>
        <authorList>
            <person name="Pelletier E."/>
            <person name="Kreimeyer A."/>
            <person name="Bocs S."/>
            <person name="Rouy Z."/>
            <person name="Gyapay G."/>
            <person name="Chouari R."/>
            <person name="Riviere D."/>
            <person name="Ganesan A."/>
            <person name="Daegelen P."/>
            <person name="Sghir A."/>
            <person name="Cohen G.N."/>
            <person name="Medigue C."/>
            <person name="Weissenbach J."/>
            <person name="Le Paslier D."/>
        </authorList>
    </citation>
    <scope>NUCLEOTIDE SEQUENCE [LARGE SCALE GENOMIC DNA]</scope>
    <source>
        <strain evidence="8">Evry</strain>
    </source>
</reference>
<evidence type="ECO:0000256" key="3">
    <source>
        <dbReference type="ARBA" id="ARBA00023274"/>
    </source>
</evidence>
<keyword evidence="3 5" id="KW-0687">Ribonucleoprotein</keyword>
<dbReference type="OrthoDB" id="9812874at2"/>
<evidence type="ECO:0000256" key="4">
    <source>
        <dbReference type="ARBA" id="ARBA00035178"/>
    </source>
</evidence>
<dbReference type="Gene3D" id="1.20.5.640">
    <property type="entry name" value="Single helix bin"/>
    <property type="match status" value="1"/>
</dbReference>
<dbReference type="HAMAP" id="MF_00340">
    <property type="entry name" value="Ribosomal_bL32"/>
    <property type="match status" value="1"/>
</dbReference>
<evidence type="ECO:0000313" key="7">
    <source>
        <dbReference type="EMBL" id="CAO80164.1"/>
    </source>
</evidence>
<dbReference type="InterPro" id="IPR011332">
    <property type="entry name" value="Ribosomal_zn-bd"/>
</dbReference>
<dbReference type="EMBL" id="CU466930">
    <property type="protein sequence ID" value="CAO80164.1"/>
    <property type="molecule type" value="Genomic_DNA"/>
</dbReference>
<sequence>MAVPKRRTSKSRRDKRRTHKVLTPPTISTCKKCGEPKLPHHICEKCGTYNEKQILTVKE</sequence>
<protein>
    <recommendedName>
        <fullName evidence="4 5">Large ribosomal subunit protein bL32</fullName>
    </recommendedName>
</protein>
<evidence type="ECO:0000313" key="8">
    <source>
        <dbReference type="Proteomes" id="UP000002019"/>
    </source>
</evidence>
<dbReference type="AlphaFoldDB" id="B0VFB2"/>
<dbReference type="PANTHER" id="PTHR35534">
    <property type="entry name" value="50S RIBOSOMAL PROTEIN L32"/>
    <property type="match status" value="1"/>
</dbReference>
<dbReference type="SUPFAM" id="SSF57829">
    <property type="entry name" value="Zn-binding ribosomal proteins"/>
    <property type="match status" value="1"/>
</dbReference>
<feature type="region of interest" description="Disordered" evidence="6">
    <location>
        <begin position="1"/>
        <end position="21"/>
    </location>
</feature>